<dbReference type="AlphaFoldDB" id="A0A9U8E588"/>
<comment type="similarity">
    <text evidence="4 20">Belongs to the glycosyltransferase 2 family. GalNAc-T subfamily.</text>
</comment>
<dbReference type="Pfam" id="PF00652">
    <property type="entry name" value="Ricin_B_lectin"/>
    <property type="match status" value="1"/>
</dbReference>
<dbReference type="OrthoDB" id="6159198at2759"/>
<evidence type="ECO:0000259" key="21">
    <source>
        <dbReference type="SMART" id="SM00458"/>
    </source>
</evidence>
<dbReference type="GO" id="GO:0046872">
    <property type="term" value="F:metal ion binding"/>
    <property type="evidence" value="ECO:0007669"/>
    <property type="project" value="UniProtKB-KW"/>
</dbReference>
<evidence type="ECO:0000256" key="7">
    <source>
        <dbReference type="ARBA" id="ARBA00022679"/>
    </source>
</evidence>
<evidence type="ECO:0000256" key="15">
    <source>
        <dbReference type="ARBA" id="ARBA00023157"/>
    </source>
</evidence>
<feature type="domain" description="Ricin B lectin" evidence="21">
    <location>
        <begin position="457"/>
        <end position="583"/>
    </location>
</feature>
<keyword evidence="8 20" id="KW-0812">Transmembrane</keyword>
<keyword evidence="14 20" id="KW-0472">Membrane</keyword>
<keyword evidence="11" id="KW-0735">Signal-anchor</keyword>
<dbReference type="Gene3D" id="2.80.10.50">
    <property type="match status" value="1"/>
</dbReference>
<evidence type="ECO:0000256" key="11">
    <source>
        <dbReference type="ARBA" id="ARBA00022968"/>
    </source>
</evidence>
<dbReference type="InterPro" id="IPR000772">
    <property type="entry name" value="Ricin_B_lectin"/>
</dbReference>
<dbReference type="SUPFAM" id="SSF53448">
    <property type="entry name" value="Nucleotide-diphospho-sugar transferases"/>
    <property type="match status" value="1"/>
</dbReference>
<reference evidence="23" key="1">
    <citation type="submission" date="2025-08" db="UniProtKB">
        <authorList>
            <consortium name="RefSeq"/>
        </authorList>
    </citation>
    <scope>IDENTIFICATION</scope>
</reference>
<accession>A0A9U8E588</accession>
<evidence type="ECO:0000256" key="8">
    <source>
        <dbReference type="ARBA" id="ARBA00022692"/>
    </source>
</evidence>
<comment type="cofactor">
    <cofactor evidence="1 20">
        <name>Mn(2+)</name>
        <dbReference type="ChEBI" id="CHEBI:29035"/>
    </cofactor>
</comment>
<evidence type="ECO:0000256" key="12">
    <source>
        <dbReference type="ARBA" id="ARBA00022989"/>
    </source>
</evidence>
<evidence type="ECO:0000256" key="5">
    <source>
        <dbReference type="ARBA" id="ARBA00012644"/>
    </source>
</evidence>
<keyword evidence="22" id="KW-1185">Reference proteome</keyword>
<dbReference type="InterPro" id="IPR035992">
    <property type="entry name" value="Ricin_B-like_lectins"/>
</dbReference>
<dbReference type="KEGG" id="bgt:106059417"/>
<comment type="catalytic activity">
    <reaction evidence="19">
        <text>L-seryl-[protein] + UDP-N-acetyl-alpha-D-galactosamine = a 3-O-[N-acetyl-alpha-D-galactosaminyl]-L-seryl-[protein] + UDP + H(+)</text>
        <dbReference type="Rhea" id="RHEA:23956"/>
        <dbReference type="Rhea" id="RHEA-COMP:9863"/>
        <dbReference type="Rhea" id="RHEA-COMP:12788"/>
        <dbReference type="ChEBI" id="CHEBI:15378"/>
        <dbReference type="ChEBI" id="CHEBI:29999"/>
        <dbReference type="ChEBI" id="CHEBI:53604"/>
        <dbReference type="ChEBI" id="CHEBI:58223"/>
        <dbReference type="ChEBI" id="CHEBI:67138"/>
        <dbReference type="EC" id="2.4.1.41"/>
    </reaction>
</comment>
<keyword evidence="12 20" id="KW-1133">Transmembrane helix</keyword>
<keyword evidence="10 20" id="KW-0430">Lectin</keyword>
<evidence type="ECO:0000256" key="10">
    <source>
        <dbReference type="ARBA" id="ARBA00022734"/>
    </source>
</evidence>
<dbReference type="FunFam" id="3.90.550.10:FF:000029">
    <property type="entry name" value="Polypeptide N-acetylgalactosaminyltransferase"/>
    <property type="match status" value="1"/>
</dbReference>
<dbReference type="InterPro" id="IPR001173">
    <property type="entry name" value="Glyco_trans_2-like"/>
</dbReference>
<dbReference type="PANTHER" id="PTHR11675:SF134">
    <property type="entry name" value="N-ACETYLGALACTOSAMINYLTRANSFERASE 4-RELATED"/>
    <property type="match status" value="1"/>
</dbReference>
<evidence type="ECO:0000256" key="19">
    <source>
        <dbReference type="ARBA" id="ARBA00052209"/>
    </source>
</evidence>
<dbReference type="EC" id="2.4.1.-" evidence="20"/>
<dbReference type="GO" id="GO:0000139">
    <property type="term" value="C:Golgi membrane"/>
    <property type="evidence" value="ECO:0007669"/>
    <property type="project" value="UniProtKB-SubCell"/>
</dbReference>
<comment type="catalytic activity">
    <reaction evidence="18">
        <text>L-threonyl-[protein] + UDP-N-acetyl-alpha-D-galactosamine = a 3-O-[N-acetyl-alpha-D-galactosaminyl]-L-threonyl-[protein] + UDP + H(+)</text>
        <dbReference type="Rhea" id="RHEA:52424"/>
        <dbReference type="Rhea" id="RHEA-COMP:11060"/>
        <dbReference type="Rhea" id="RHEA-COMP:11689"/>
        <dbReference type="ChEBI" id="CHEBI:15378"/>
        <dbReference type="ChEBI" id="CHEBI:30013"/>
        <dbReference type="ChEBI" id="CHEBI:58223"/>
        <dbReference type="ChEBI" id="CHEBI:67138"/>
        <dbReference type="ChEBI" id="CHEBI:87075"/>
        <dbReference type="EC" id="2.4.1.41"/>
    </reaction>
</comment>
<evidence type="ECO:0000256" key="14">
    <source>
        <dbReference type="ARBA" id="ARBA00023136"/>
    </source>
</evidence>
<evidence type="ECO:0000256" key="9">
    <source>
        <dbReference type="ARBA" id="ARBA00022723"/>
    </source>
</evidence>
<dbReference type="GO" id="GO:0004653">
    <property type="term" value="F:polypeptide N-acetylgalactosaminyltransferase activity"/>
    <property type="evidence" value="ECO:0007669"/>
    <property type="project" value="UniProtKB-EC"/>
</dbReference>
<keyword evidence="17 20" id="KW-0464">Manganese</keyword>
<evidence type="ECO:0000256" key="13">
    <source>
        <dbReference type="ARBA" id="ARBA00023034"/>
    </source>
</evidence>
<dbReference type="FunFam" id="2.80.10.50:FF:000011">
    <property type="entry name" value="Polypeptide N-acetylgalactosaminyltransferase"/>
    <property type="match status" value="1"/>
</dbReference>
<comment type="subcellular location">
    <subcellularLocation>
        <location evidence="2 20">Golgi apparatus membrane</location>
        <topology evidence="2 20">Single-pass type II membrane protein</topology>
    </subcellularLocation>
</comment>
<dbReference type="OMA" id="RCKYVPF"/>
<keyword evidence="15 20" id="KW-1015">Disulfide bond</keyword>
<evidence type="ECO:0000313" key="22">
    <source>
        <dbReference type="Proteomes" id="UP001165740"/>
    </source>
</evidence>
<dbReference type="RefSeq" id="XP_013072486.2">
    <property type="nucleotide sequence ID" value="XM_013217032.2"/>
</dbReference>
<keyword evidence="6 20" id="KW-0328">Glycosyltransferase</keyword>
<keyword evidence="9" id="KW-0479">Metal-binding</keyword>
<dbReference type="GO" id="GO:0030246">
    <property type="term" value="F:carbohydrate binding"/>
    <property type="evidence" value="ECO:0007669"/>
    <property type="project" value="UniProtKB-KW"/>
</dbReference>
<organism evidence="22 23">
    <name type="scientific">Biomphalaria glabrata</name>
    <name type="common">Bloodfluke planorb</name>
    <name type="synonym">Freshwater snail</name>
    <dbReference type="NCBI Taxonomy" id="6526"/>
    <lineage>
        <taxon>Eukaryota</taxon>
        <taxon>Metazoa</taxon>
        <taxon>Spiralia</taxon>
        <taxon>Lophotrochozoa</taxon>
        <taxon>Mollusca</taxon>
        <taxon>Gastropoda</taxon>
        <taxon>Heterobranchia</taxon>
        <taxon>Euthyneura</taxon>
        <taxon>Panpulmonata</taxon>
        <taxon>Hygrophila</taxon>
        <taxon>Lymnaeoidea</taxon>
        <taxon>Planorbidae</taxon>
        <taxon>Biomphalaria</taxon>
    </lineage>
</organism>
<keyword evidence="7 20" id="KW-0808">Transferase</keyword>
<dbReference type="Gene3D" id="3.90.550.10">
    <property type="entry name" value="Spore Coat Polysaccharide Biosynthesis Protein SpsA, Chain A"/>
    <property type="match status" value="1"/>
</dbReference>
<dbReference type="GeneID" id="106059417"/>
<evidence type="ECO:0000256" key="6">
    <source>
        <dbReference type="ARBA" id="ARBA00022676"/>
    </source>
</evidence>
<evidence type="ECO:0000313" key="23">
    <source>
        <dbReference type="RefSeq" id="XP_013072486.2"/>
    </source>
</evidence>
<dbReference type="InterPro" id="IPR045885">
    <property type="entry name" value="GalNAc-T"/>
</dbReference>
<proteinExistence type="inferred from homology"/>
<dbReference type="SMART" id="SM00458">
    <property type="entry name" value="RICIN"/>
    <property type="match status" value="1"/>
</dbReference>
<keyword evidence="13 20" id="KW-0333">Golgi apparatus</keyword>
<evidence type="ECO:0000256" key="20">
    <source>
        <dbReference type="RuleBase" id="RU361242"/>
    </source>
</evidence>
<name>A0A9U8E588_BIOGL</name>
<dbReference type="SUPFAM" id="SSF50370">
    <property type="entry name" value="Ricin B-like lectins"/>
    <property type="match status" value="1"/>
</dbReference>
<evidence type="ECO:0000256" key="1">
    <source>
        <dbReference type="ARBA" id="ARBA00001936"/>
    </source>
</evidence>
<keyword evidence="16" id="KW-0325">Glycoprotein</keyword>
<dbReference type="GO" id="GO:0006493">
    <property type="term" value="P:protein O-linked glycosylation"/>
    <property type="evidence" value="ECO:0007669"/>
    <property type="project" value="TreeGrafter"/>
</dbReference>
<evidence type="ECO:0000256" key="2">
    <source>
        <dbReference type="ARBA" id="ARBA00004323"/>
    </source>
</evidence>
<feature type="transmembrane region" description="Helical" evidence="20">
    <location>
        <begin position="12"/>
        <end position="32"/>
    </location>
</feature>
<evidence type="ECO:0000256" key="17">
    <source>
        <dbReference type="ARBA" id="ARBA00023211"/>
    </source>
</evidence>
<dbReference type="PROSITE" id="PS50231">
    <property type="entry name" value="RICIN_B_LECTIN"/>
    <property type="match status" value="1"/>
</dbReference>
<evidence type="ECO:0000256" key="18">
    <source>
        <dbReference type="ARBA" id="ARBA00050905"/>
    </source>
</evidence>
<dbReference type="InterPro" id="IPR029044">
    <property type="entry name" value="Nucleotide-diphossugar_trans"/>
</dbReference>
<dbReference type="Pfam" id="PF00535">
    <property type="entry name" value="Glycos_transf_2"/>
    <property type="match status" value="1"/>
</dbReference>
<sequence length="594" mass="68695">MRRNTITLLKYGVGSAVLIASGVFLLHSIHWMRLHSNDLANDKNVKPSLEKVFEEILEKTRPVEEKIDWHDHKYIEEELKRQGPGEQGSAFKLSPEDELQKNILYRSNGFNALVSDKISLQRSIKDIRHPHCKSKQYVKFLPTASFILPFHNEHLSTLLRSVYSIINRAPKELVKEIILTDDHSDKDECKKPLDDYVKEHFTNVKIVRAEKREGLIRTRLLGARHATGEVLIFLDSHIECNINFLPPLLEPIAQNYRTVVCPFIDVIDYENFEYRAQDEGARGAFDWEFYYKRLPLLEEDKKKPSEPFANPVMAGGLFAISKEWFWELGGYDPGLDIWGGEQYELSFKIWQCGGTMVDAPCSRIGHIYRKFAPFSNPGVGDFLGRNYKRVAEVWMDEYAEYIYSHRPHYRSLDAGDLTSQKAIRQKLNCKPFKWFMEEVAFDLVKFYPPVEPPAMAKGTIRNMAIDLCIDTKFKSQGDTFSVETCADSTARAKEQQFELTWHKDIRPQGRLLCFDVSESKPRTSVILFSCHGMQGNQRFKYNVDTNQIFHPISGLCMDTDSTTKEVYMNPCDVTIKTQEWQFEKPNLDALKADN</sequence>
<gene>
    <name evidence="23" type="primary">LOC106059417</name>
</gene>
<evidence type="ECO:0000256" key="3">
    <source>
        <dbReference type="ARBA" id="ARBA00004922"/>
    </source>
</evidence>
<protein>
    <recommendedName>
        <fullName evidence="5 20">Polypeptide N-acetylgalactosaminyltransferase</fullName>
        <ecNumber evidence="20">2.4.1.-</ecNumber>
    </recommendedName>
    <alternativeName>
        <fullName evidence="20">Protein-UDP acetylgalactosaminyltransferase</fullName>
    </alternativeName>
</protein>
<dbReference type="CDD" id="cd23439">
    <property type="entry name" value="beta-trefoil_Ricin_GALNT10-like"/>
    <property type="match status" value="1"/>
</dbReference>
<dbReference type="CDD" id="cd02510">
    <property type="entry name" value="pp-GalNAc-T"/>
    <property type="match status" value="1"/>
</dbReference>
<dbReference type="PANTHER" id="PTHR11675">
    <property type="entry name" value="N-ACETYLGALACTOSAMINYLTRANSFERASE"/>
    <property type="match status" value="1"/>
</dbReference>
<comment type="pathway">
    <text evidence="3 20">Protein modification; protein glycosylation.</text>
</comment>
<dbReference type="Proteomes" id="UP001165740">
    <property type="component" value="Chromosome 8"/>
</dbReference>
<evidence type="ECO:0000256" key="4">
    <source>
        <dbReference type="ARBA" id="ARBA00005680"/>
    </source>
</evidence>
<evidence type="ECO:0000256" key="16">
    <source>
        <dbReference type="ARBA" id="ARBA00023180"/>
    </source>
</evidence>